<dbReference type="Proteomes" id="UP000270450">
    <property type="component" value="Segment"/>
</dbReference>
<reference evidence="1" key="1">
    <citation type="journal article" date="2018" name="Emerg. Infect. Dis.">
        <title>Ocular Vaccinia Infection in Dairy Worker, Brazil.</title>
        <authorList>
            <person name="Teixeira Lima M."/>
            <person name="Pereira Oliveira G."/>
            <person name="Bretas de Oliveira D."/>
            <person name="Mesquita Vaz S."/>
            <person name="de Souza Trindade G."/>
            <person name="Santos Abrahao J."/>
            <person name="Geessien Kroon E."/>
        </authorList>
    </citation>
    <scope>NUCLEOTIDE SEQUENCE [LARGE SCALE GENOMIC DNA]</scope>
    <source>
        <strain evidence="1">CEyV1</strain>
    </source>
</reference>
<proteinExistence type="predicted"/>
<name>A0A2I6J170_VACCV</name>
<dbReference type="Pfam" id="PF05708">
    <property type="entry name" value="Peptidase_C92"/>
    <property type="match status" value="1"/>
</dbReference>
<dbReference type="EMBL" id="MG012795">
    <property type="protein sequence ID" value="AUL80205.1"/>
    <property type="molecule type" value="Genomic_DNA"/>
</dbReference>
<evidence type="ECO:0000313" key="1">
    <source>
        <dbReference type="EMBL" id="AUL80205.1"/>
    </source>
</evidence>
<organism evidence="1">
    <name type="scientific">Vaccinia virus</name>
    <name type="common">VACV</name>
    <name type="synonym">Orthopoxvirus vaccinia</name>
    <dbReference type="NCBI Taxonomy" id="10245"/>
    <lineage>
        <taxon>Viruses</taxon>
        <taxon>Varidnaviria</taxon>
        <taxon>Bamfordvirae</taxon>
        <taxon>Nucleocytoviricota</taxon>
        <taxon>Pokkesviricetes</taxon>
        <taxon>Chitovirales</taxon>
        <taxon>Poxviridae</taxon>
        <taxon>Chordopoxvirinae</taxon>
        <taxon>Orthopoxvirus</taxon>
    </lineage>
</organism>
<dbReference type="InterPro" id="IPR024453">
    <property type="entry name" value="Peptidase_C92"/>
</dbReference>
<protein>
    <submittedName>
        <fullName evidence="1">VACV-DUKE-092</fullName>
    </submittedName>
</protein>
<accession>A0A2I6J170</accession>
<sequence>MLQNIKVMKIADNTSLTLLGIPYGFGHDRMYSFKLVADCYKNAGVETSSKGI</sequence>